<dbReference type="RefSeq" id="WP_231060533.1">
    <property type="nucleotide sequence ID" value="NZ_JAJNOC010000011.1"/>
</dbReference>
<feature type="signal peptide" evidence="2">
    <location>
        <begin position="1"/>
        <end position="30"/>
    </location>
</feature>
<dbReference type="Proteomes" id="UP001179361">
    <property type="component" value="Unassembled WGS sequence"/>
</dbReference>
<feature type="transmembrane region" description="Helical" evidence="1">
    <location>
        <begin position="80"/>
        <end position="99"/>
    </location>
</feature>
<feature type="chain" id="PRO_5045404555" description="Ammonium transporter" evidence="2">
    <location>
        <begin position="31"/>
        <end position="133"/>
    </location>
</feature>
<proteinExistence type="predicted"/>
<gene>
    <name evidence="3" type="ORF">LQ564_23430</name>
</gene>
<keyword evidence="4" id="KW-1185">Reference proteome</keyword>
<accession>A0ABS8QCJ8</accession>
<keyword evidence="2" id="KW-0732">Signal</keyword>
<evidence type="ECO:0008006" key="5">
    <source>
        <dbReference type="Google" id="ProtNLM"/>
    </source>
</evidence>
<evidence type="ECO:0000256" key="2">
    <source>
        <dbReference type="SAM" id="SignalP"/>
    </source>
</evidence>
<evidence type="ECO:0000313" key="4">
    <source>
        <dbReference type="Proteomes" id="UP001179361"/>
    </source>
</evidence>
<feature type="transmembrane region" description="Helical" evidence="1">
    <location>
        <begin position="40"/>
        <end position="59"/>
    </location>
</feature>
<reference evidence="3" key="1">
    <citation type="submission" date="2021-11" db="EMBL/GenBank/DDBJ databases">
        <title>The complete genome of Massilia sp sp. G4R7.</title>
        <authorList>
            <person name="Liu L."/>
            <person name="Yue J."/>
            <person name="Yuan J."/>
            <person name="Yang F."/>
            <person name="Li L."/>
        </authorList>
    </citation>
    <scope>NUCLEOTIDE SEQUENCE</scope>
    <source>
        <strain evidence="3">G4R7</strain>
    </source>
</reference>
<keyword evidence="1" id="KW-0472">Membrane</keyword>
<organism evidence="3 4">
    <name type="scientific">Massilia phyllostachyos</name>
    <dbReference type="NCBI Taxonomy" id="2898585"/>
    <lineage>
        <taxon>Bacteria</taxon>
        <taxon>Pseudomonadati</taxon>
        <taxon>Pseudomonadota</taxon>
        <taxon>Betaproteobacteria</taxon>
        <taxon>Burkholderiales</taxon>
        <taxon>Oxalobacteraceae</taxon>
        <taxon>Telluria group</taxon>
        <taxon>Massilia</taxon>
    </lineage>
</organism>
<evidence type="ECO:0000313" key="3">
    <source>
        <dbReference type="EMBL" id="MCD2519258.1"/>
    </source>
</evidence>
<protein>
    <recommendedName>
        <fullName evidence="5">Ammonium transporter</fullName>
    </recommendedName>
</protein>
<comment type="caution">
    <text evidence="3">The sequence shown here is derived from an EMBL/GenBank/DDBJ whole genome shotgun (WGS) entry which is preliminary data.</text>
</comment>
<name>A0ABS8QCJ8_9BURK</name>
<evidence type="ECO:0000256" key="1">
    <source>
        <dbReference type="SAM" id="Phobius"/>
    </source>
</evidence>
<keyword evidence="1" id="KW-1133">Transmembrane helix</keyword>
<sequence length="133" mass="13638">MNPSSRFSTVCRAVLAASLILAESALLAWAAPEYLDPEWGKRLAGALLGGVVVAYANAIPKALAARTRCAPAVHQAARRFTGWALVLGGLGYMLAWLLAPLHLAGMIGGLTLGAAVTCAALGCIRIGGRRAGT</sequence>
<dbReference type="EMBL" id="JAJNOC010000011">
    <property type="protein sequence ID" value="MCD2519258.1"/>
    <property type="molecule type" value="Genomic_DNA"/>
</dbReference>
<feature type="transmembrane region" description="Helical" evidence="1">
    <location>
        <begin position="105"/>
        <end position="124"/>
    </location>
</feature>
<keyword evidence="1" id="KW-0812">Transmembrane</keyword>